<evidence type="ECO:0000259" key="3">
    <source>
        <dbReference type="PROSITE" id="PS01124"/>
    </source>
</evidence>
<dbReference type="EMBL" id="FUXL01000010">
    <property type="protein sequence ID" value="SKA25948.1"/>
    <property type="molecule type" value="Genomic_DNA"/>
</dbReference>
<dbReference type="InterPro" id="IPR002818">
    <property type="entry name" value="DJ-1/PfpI"/>
</dbReference>
<sequence>MPNSSPRRIEILAFPDAQLLDVTGPAQVFATANDLTASPGGKLYEIRVVAQGDEVVTSSGLVLRTQRLPNDAACPDTLIIAGGYGVNAACKDDELVAWVRRRSWATRRTASVCSGAFLLAETGLLDGRRAVTHWHRCSEFAERFPTVKLDRDPIFVRDGPIWTSAGITAGIDLALAMVEEDQGRALALAAARQLVVFLRRPGGQSQFSATLLLQEAADRFEALHAWIADNLGGDLSLAALAEQTGMSLRSFCRHYRQSTGRTPAMAVETMRVEGARRLLEQGAPVQRAVVRCGFGSAETMRRAFLKHLGVGPNAYRERFFG</sequence>
<evidence type="ECO:0000313" key="5">
    <source>
        <dbReference type="Proteomes" id="UP000190135"/>
    </source>
</evidence>
<protein>
    <submittedName>
        <fullName evidence="4">Transcriptional regulator GlxA family, contains an amidase domain and an AraC-type DNA-binding HTH domain</fullName>
    </submittedName>
</protein>
<keyword evidence="2" id="KW-0804">Transcription</keyword>
<dbReference type="OrthoDB" id="9793422at2"/>
<dbReference type="Pfam" id="PF12833">
    <property type="entry name" value="HTH_18"/>
    <property type="match status" value="1"/>
</dbReference>
<dbReference type="PROSITE" id="PS01124">
    <property type="entry name" value="HTH_ARAC_FAMILY_2"/>
    <property type="match status" value="1"/>
</dbReference>
<dbReference type="Gene3D" id="1.10.10.60">
    <property type="entry name" value="Homeodomain-like"/>
    <property type="match status" value="1"/>
</dbReference>
<evidence type="ECO:0000313" key="4">
    <source>
        <dbReference type="EMBL" id="SKA25948.1"/>
    </source>
</evidence>
<dbReference type="PANTHER" id="PTHR43130:SF3">
    <property type="entry name" value="HTH-TYPE TRANSCRIPTIONAL REGULATOR RV1931C"/>
    <property type="match status" value="1"/>
</dbReference>
<gene>
    <name evidence="4" type="ORF">SAMN05428963_11026</name>
</gene>
<dbReference type="SMART" id="SM00342">
    <property type="entry name" value="HTH_ARAC"/>
    <property type="match status" value="1"/>
</dbReference>
<dbReference type="STRING" id="1365950.SAMN05428963_11026"/>
<dbReference type="GO" id="GO:0043565">
    <property type="term" value="F:sequence-specific DNA binding"/>
    <property type="evidence" value="ECO:0007669"/>
    <property type="project" value="InterPro"/>
</dbReference>
<dbReference type="CDD" id="cd03137">
    <property type="entry name" value="GATase1_AraC_1"/>
    <property type="match status" value="1"/>
</dbReference>
<keyword evidence="4" id="KW-0238">DNA-binding</keyword>
<dbReference type="GO" id="GO:0003700">
    <property type="term" value="F:DNA-binding transcription factor activity"/>
    <property type="evidence" value="ECO:0007669"/>
    <property type="project" value="InterPro"/>
</dbReference>
<keyword evidence="1" id="KW-0805">Transcription regulation</keyword>
<accession>A0A1T4SDJ4</accession>
<reference evidence="5" key="1">
    <citation type="submission" date="2017-02" db="EMBL/GenBank/DDBJ databases">
        <authorList>
            <person name="Varghese N."/>
            <person name="Submissions S."/>
        </authorList>
    </citation>
    <scope>NUCLEOTIDE SEQUENCE [LARGE SCALE GENOMIC DNA]</scope>
    <source>
        <strain evidence="5">USBA 369</strain>
    </source>
</reference>
<dbReference type="InterPro" id="IPR018060">
    <property type="entry name" value="HTH_AraC"/>
</dbReference>
<dbReference type="InterPro" id="IPR052158">
    <property type="entry name" value="INH-QAR"/>
</dbReference>
<dbReference type="PANTHER" id="PTHR43130">
    <property type="entry name" value="ARAC-FAMILY TRANSCRIPTIONAL REGULATOR"/>
    <property type="match status" value="1"/>
</dbReference>
<feature type="domain" description="HTH araC/xylS-type" evidence="3">
    <location>
        <begin position="221"/>
        <end position="318"/>
    </location>
</feature>
<keyword evidence="5" id="KW-1185">Reference proteome</keyword>
<dbReference type="Proteomes" id="UP000190135">
    <property type="component" value="Unassembled WGS sequence"/>
</dbReference>
<dbReference type="AlphaFoldDB" id="A0A1T4SDJ4"/>
<organism evidence="4 5">
    <name type="scientific">Consotaella salsifontis</name>
    <dbReference type="NCBI Taxonomy" id="1365950"/>
    <lineage>
        <taxon>Bacteria</taxon>
        <taxon>Pseudomonadati</taxon>
        <taxon>Pseudomonadota</taxon>
        <taxon>Alphaproteobacteria</taxon>
        <taxon>Hyphomicrobiales</taxon>
        <taxon>Aurantimonadaceae</taxon>
        <taxon>Consotaella</taxon>
    </lineage>
</organism>
<dbReference type="Gene3D" id="3.40.50.880">
    <property type="match status" value="1"/>
</dbReference>
<evidence type="ECO:0000256" key="2">
    <source>
        <dbReference type="ARBA" id="ARBA00023163"/>
    </source>
</evidence>
<dbReference type="SUPFAM" id="SSF52317">
    <property type="entry name" value="Class I glutamine amidotransferase-like"/>
    <property type="match status" value="1"/>
</dbReference>
<dbReference type="SUPFAM" id="SSF46689">
    <property type="entry name" value="Homeodomain-like"/>
    <property type="match status" value="2"/>
</dbReference>
<name>A0A1T4SDJ4_9HYPH</name>
<dbReference type="InterPro" id="IPR029062">
    <property type="entry name" value="Class_I_gatase-like"/>
</dbReference>
<dbReference type="Pfam" id="PF01965">
    <property type="entry name" value="DJ-1_PfpI"/>
    <property type="match status" value="1"/>
</dbReference>
<dbReference type="InterPro" id="IPR009057">
    <property type="entry name" value="Homeodomain-like_sf"/>
</dbReference>
<proteinExistence type="predicted"/>
<evidence type="ECO:0000256" key="1">
    <source>
        <dbReference type="ARBA" id="ARBA00023015"/>
    </source>
</evidence>